<feature type="binding site" evidence="11">
    <location>
        <position position="254"/>
    </location>
    <ligand>
        <name>Zn(2+)</name>
        <dbReference type="ChEBI" id="CHEBI:29105"/>
        <label>2</label>
        <note>catalytic</note>
    </ligand>
</feature>
<evidence type="ECO:0000256" key="8">
    <source>
        <dbReference type="ARBA" id="ARBA00023145"/>
    </source>
</evidence>
<feature type="binding site" evidence="11">
    <location>
        <position position="181"/>
    </location>
    <ligand>
        <name>Ca(2+)</name>
        <dbReference type="ChEBI" id="CHEBI:29108"/>
        <label>2</label>
    </ligand>
</feature>
<dbReference type="GO" id="GO:0006508">
    <property type="term" value="P:proteolysis"/>
    <property type="evidence" value="ECO:0007669"/>
    <property type="project" value="UniProtKB-KW"/>
</dbReference>
<feature type="domain" description="Peptidase metallopeptidase" evidence="14">
    <location>
        <begin position="122"/>
        <end position="289"/>
    </location>
</feature>
<feature type="binding site" evidence="11">
    <location>
        <position position="198"/>
    </location>
    <ligand>
        <name>Ca(2+)</name>
        <dbReference type="ChEBI" id="CHEBI:29108"/>
        <label>3</label>
    </ligand>
</feature>
<proteinExistence type="inferred from homology"/>
<dbReference type="PANTHER" id="PTHR10201">
    <property type="entry name" value="MATRIX METALLOPROTEINASE"/>
    <property type="match status" value="1"/>
</dbReference>
<feature type="signal peptide" evidence="13">
    <location>
        <begin position="1"/>
        <end position="18"/>
    </location>
</feature>
<keyword evidence="6 11" id="KW-0862">Zinc</keyword>
<feature type="binding site" evidence="11">
    <location>
        <position position="218"/>
    </location>
    <ligand>
        <name>Ca(2+)</name>
        <dbReference type="ChEBI" id="CHEBI:29108"/>
        <label>3</label>
    </ligand>
</feature>
<dbReference type="SUPFAM" id="SSF55486">
    <property type="entry name" value="Metalloproteases ('zincins'), catalytic domain"/>
    <property type="match status" value="1"/>
</dbReference>
<evidence type="ECO:0000256" key="6">
    <source>
        <dbReference type="ARBA" id="ARBA00022833"/>
    </source>
</evidence>
<keyword evidence="4 13" id="KW-0732">Signal</keyword>
<feature type="chain" id="PRO_5044878322" description="Peptidase metallopeptidase domain-containing protein" evidence="13">
    <location>
        <begin position="19"/>
        <end position="327"/>
    </location>
</feature>
<feature type="binding site" evidence="11">
    <location>
        <position position="262"/>
    </location>
    <ligand>
        <name>Zn(2+)</name>
        <dbReference type="ChEBI" id="CHEBI:29105"/>
        <label>2</label>
        <note>catalytic</note>
    </ligand>
</feature>
<comment type="caution">
    <text evidence="15">The sequence shown here is derived from an EMBL/GenBank/DDBJ whole genome shotgun (WGS) entry which is preliminary data.</text>
</comment>
<dbReference type="FunFam" id="3.40.390.10:FF:000018">
    <property type="entry name" value="Metalloendoproteinase 1"/>
    <property type="match status" value="1"/>
</dbReference>
<evidence type="ECO:0000313" key="15">
    <source>
        <dbReference type="EMBL" id="KAL3627384.1"/>
    </source>
</evidence>
<dbReference type="InterPro" id="IPR002477">
    <property type="entry name" value="Peptidoglycan-bd-like"/>
</dbReference>
<evidence type="ECO:0000256" key="1">
    <source>
        <dbReference type="ARBA" id="ARBA00009614"/>
    </source>
</evidence>
<feature type="transmembrane region" description="Helical" evidence="12">
    <location>
        <begin position="306"/>
        <end position="326"/>
    </location>
</feature>
<dbReference type="Pfam" id="PF00413">
    <property type="entry name" value="Peptidase_M10"/>
    <property type="match status" value="1"/>
</dbReference>
<gene>
    <name evidence="15" type="ORF">CASFOL_028747</name>
</gene>
<dbReference type="SUPFAM" id="SSF47090">
    <property type="entry name" value="PGBD-like"/>
    <property type="match status" value="1"/>
</dbReference>
<comment type="similarity">
    <text evidence="1">Belongs to the peptidase M10A family. Matrix metalloproteinases (MMPs) subfamily.</text>
</comment>
<dbReference type="Gene3D" id="3.40.390.10">
    <property type="entry name" value="Collagenase (Catalytic Domain)"/>
    <property type="match status" value="1"/>
</dbReference>
<dbReference type="AlphaFoldDB" id="A0ABD3CDL2"/>
<evidence type="ECO:0000256" key="7">
    <source>
        <dbReference type="ARBA" id="ARBA00023049"/>
    </source>
</evidence>
<keyword evidence="7" id="KW-0482">Metalloprotease</keyword>
<feature type="active site" evidence="10">
    <location>
        <position position="245"/>
    </location>
</feature>
<keyword evidence="2" id="KW-0645">Protease</keyword>
<dbReference type="SMART" id="SM00235">
    <property type="entry name" value="ZnMc"/>
    <property type="match status" value="1"/>
</dbReference>
<dbReference type="InterPro" id="IPR024079">
    <property type="entry name" value="MetalloPept_cat_dom_sf"/>
</dbReference>
<dbReference type="Proteomes" id="UP001632038">
    <property type="component" value="Unassembled WGS sequence"/>
</dbReference>
<keyword evidence="8" id="KW-0865">Zymogen</keyword>
<feature type="binding site" evidence="11">
    <location>
        <position position="193"/>
    </location>
    <ligand>
        <name>Zn(2+)</name>
        <dbReference type="ChEBI" id="CHEBI:29105"/>
        <label>1</label>
    </ligand>
</feature>
<dbReference type="InterPro" id="IPR001818">
    <property type="entry name" value="Pept_M10_metallopeptidase"/>
</dbReference>
<dbReference type="PRINTS" id="PR00138">
    <property type="entry name" value="MATRIXIN"/>
</dbReference>
<comment type="cofactor">
    <cofactor evidence="11">
        <name>Zn(2+)</name>
        <dbReference type="ChEBI" id="CHEBI:29105"/>
    </cofactor>
    <text evidence="11">Binds 2 Zn(2+) ions per subunit.</text>
</comment>
<sequence>MSKLVFFFFVVCLRLSAATSSPNPAANNSWHSLMRFLDATKGSQVDGMSELKGYLSRFGYLPQNTTFTDIFDDNLEIALLSYQKNMGLPVTGKLDQSTMTAIISPRCGFNDIDFRRFSYFDGMPRWSQRSPMTLTYAFSESYTIDYVSISDLKAVFRRAFSRWSDAIPVGFNETNDYTSADITIGWYSGDHGDGMPFDSALGTLAHAFSPEDGRLHLDAAERWAVDFARDRSEVAVDLETVATHEIGHILGMGHSSDEHAVMYPIINPRTRRVELGLDDVKGVQALYGLKLGYRYEPSSGTRKGLMMKWSFAMVILACASFSFLNYI</sequence>
<keyword evidence="11" id="KW-0106">Calcium</keyword>
<keyword evidence="3 11" id="KW-0479">Metal-binding</keyword>
<feature type="binding site" evidence="11">
    <location>
        <position position="216"/>
    </location>
    <ligand>
        <name>Zn(2+)</name>
        <dbReference type="ChEBI" id="CHEBI:29105"/>
        <label>1</label>
    </ligand>
</feature>
<feature type="binding site" evidence="11">
    <location>
        <position position="145"/>
    </location>
    <ligand>
        <name>Ca(2+)</name>
        <dbReference type="ChEBI" id="CHEBI:29108"/>
        <label>1</label>
    </ligand>
</feature>
<keyword evidence="12" id="KW-1133">Transmembrane helix</keyword>
<feature type="binding site" evidence="11">
    <location>
        <position position="248"/>
    </location>
    <ligand>
        <name>Zn(2+)</name>
        <dbReference type="ChEBI" id="CHEBI:29105"/>
        <label>2</label>
        <note>catalytic</note>
    </ligand>
</feature>
<keyword evidence="5" id="KW-0378">Hydrolase</keyword>
<evidence type="ECO:0000256" key="2">
    <source>
        <dbReference type="ARBA" id="ARBA00022670"/>
    </source>
</evidence>
<evidence type="ECO:0000256" key="4">
    <source>
        <dbReference type="ARBA" id="ARBA00022729"/>
    </source>
</evidence>
<evidence type="ECO:0000256" key="13">
    <source>
        <dbReference type="SAM" id="SignalP"/>
    </source>
</evidence>
<dbReference type="Pfam" id="PF01471">
    <property type="entry name" value="PG_binding_1"/>
    <property type="match status" value="1"/>
</dbReference>
<evidence type="ECO:0000256" key="9">
    <source>
        <dbReference type="ARBA" id="ARBA00023180"/>
    </source>
</evidence>
<reference evidence="16" key="1">
    <citation type="journal article" date="2024" name="IScience">
        <title>Strigolactones Initiate the Formation of Haustorium-like Structures in Castilleja.</title>
        <authorList>
            <person name="Buerger M."/>
            <person name="Peterson D."/>
            <person name="Chory J."/>
        </authorList>
    </citation>
    <scope>NUCLEOTIDE SEQUENCE [LARGE SCALE GENOMIC DNA]</scope>
</reference>
<evidence type="ECO:0000259" key="14">
    <source>
        <dbReference type="SMART" id="SM00235"/>
    </source>
</evidence>
<dbReference type="InterPro" id="IPR033739">
    <property type="entry name" value="M10A_MMP"/>
</dbReference>
<evidence type="ECO:0000256" key="11">
    <source>
        <dbReference type="PIRSR" id="PIRSR621190-2"/>
    </source>
</evidence>
<evidence type="ECO:0000256" key="12">
    <source>
        <dbReference type="SAM" id="Phobius"/>
    </source>
</evidence>
<feature type="binding site" evidence="11">
    <location>
        <position position="206"/>
    </location>
    <ligand>
        <name>Zn(2+)</name>
        <dbReference type="ChEBI" id="CHEBI:29105"/>
        <label>1</label>
    </ligand>
</feature>
<dbReference type="CDD" id="cd04278">
    <property type="entry name" value="ZnMc_MMP"/>
    <property type="match status" value="1"/>
</dbReference>
<evidence type="ECO:0000256" key="5">
    <source>
        <dbReference type="ARBA" id="ARBA00022801"/>
    </source>
</evidence>
<name>A0ABD3CDL2_9LAMI</name>
<feature type="binding site" evidence="11">
    <location>
        <position position="221"/>
    </location>
    <ligand>
        <name>Ca(2+)</name>
        <dbReference type="ChEBI" id="CHEBI:29108"/>
        <label>1</label>
    </ligand>
</feature>
<accession>A0ABD3CDL2</accession>
<organism evidence="15 16">
    <name type="scientific">Castilleja foliolosa</name>
    <dbReference type="NCBI Taxonomy" id="1961234"/>
    <lineage>
        <taxon>Eukaryota</taxon>
        <taxon>Viridiplantae</taxon>
        <taxon>Streptophyta</taxon>
        <taxon>Embryophyta</taxon>
        <taxon>Tracheophyta</taxon>
        <taxon>Spermatophyta</taxon>
        <taxon>Magnoliopsida</taxon>
        <taxon>eudicotyledons</taxon>
        <taxon>Gunneridae</taxon>
        <taxon>Pentapetalae</taxon>
        <taxon>asterids</taxon>
        <taxon>lamiids</taxon>
        <taxon>Lamiales</taxon>
        <taxon>Orobanchaceae</taxon>
        <taxon>Pedicularideae</taxon>
        <taxon>Castillejinae</taxon>
        <taxon>Castilleja</taxon>
    </lineage>
</organism>
<keyword evidence="9" id="KW-0325">Glycoprotein</keyword>
<keyword evidence="12" id="KW-0472">Membrane</keyword>
<dbReference type="PANTHER" id="PTHR10201:SF321">
    <property type="entry name" value="METALLOENDOPROTEINASE 4-MMP"/>
    <property type="match status" value="1"/>
</dbReference>
<feature type="binding site" evidence="11">
    <location>
        <position position="191"/>
    </location>
    <ligand>
        <name>Zn(2+)</name>
        <dbReference type="ChEBI" id="CHEBI:29105"/>
        <label>1</label>
    </ligand>
</feature>
<dbReference type="InterPro" id="IPR036365">
    <property type="entry name" value="PGBD-like_sf"/>
</dbReference>
<keyword evidence="12" id="KW-0812">Transmembrane</keyword>
<evidence type="ECO:0000256" key="3">
    <source>
        <dbReference type="ARBA" id="ARBA00022723"/>
    </source>
</evidence>
<comment type="cofactor">
    <cofactor evidence="11">
        <name>Ca(2+)</name>
        <dbReference type="ChEBI" id="CHEBI:29108"/>
    </cofactor>
    <text evidence="11">Can bind about 5 Ca(2+) ions per subunit.</text>
</comment>
<dbReference type="InterPro" id="IPR021190">
    <property type="entry name" value="Pept_M10A"/>
</dbReference>
<evidence type="ECO:0000256" key="10">
    <source>
        <dbReference type="PIRSR" id="PIRSR621190-1"/>
    </source>
</evidence>
<protein>
    <recommendedName>
        <fullName evidence="14">Peptidase metallopeptidase domain-containing protein</fullName>
    </recommendedName>
</protein>
<feature type="binding site" description="in inhibited form" evidence="11">
    <location>
        <position position="107"/>
    </location>
    <ligand>
        <name>Zn(2+)</name>
        <dbReference type="ChEBI" id="CHEBI:29105"/>
        <label>2</label>
        <note>catalytic</note>
    </ligand>
</feature>
<feature type="binding site" evidence="11">
    <location>
        <position position="244"/>
    </location>
    <ligand>
        <name>Zn(2+)</name>
        <dbReference type="ChEBI" id="CHEBI:29105"/>
        <label>2</label>
        <note>catalytic</note>
    </ligand>
</feature>
<feature type="binding site" evidence="11">
    <location>
        <position position="221"/>
    </location>
    <ligand>
        <name>Ca(2+)</name>
        <dbReference type="ChEBI" id="CHEBI:29108"/>
        <label>3</label>
    </ligand>
</feature>
<dbReference type="GO" id="GO:0046872">
    <property type="term" value="F:metal ion binding"/>
    <property type="evidence" value="ECO:0007669"/>
    <property type="project" value="UniProtKB-KW"/>
</dbReference>
<evidence type="ECO:0000313" key="16">
    <source>
        <dbReference type="Proteomes" id="UP001632038"/>
    </source>
</evidence>
<keyword evidence="16" id="KW-1185">Reference proteome</keyword>
<dbReference type="GO" id="GO:0004222">
    <property type="term" value="F:metalloendopeptidase activity"/>
    <property type="evidence" value="ECO:0007669"/>
    <property type="project" value="UniProtKB-ARBA"/>
</dbReference>
<dbReference type="InterPro" id="IPR006026">
    <property type="entry name" value="Peptidase_Metallo"/>
</dbReference>
<dbReference type="EMBL" id="JAVIJP010000039">
    <property type="protein sequence ID" value="KAL3627384.1"/>
    <property type="molecule type" value="Genomic_DNA"/>
</dbReference>